<dbReference type="EMBL" id="RZNH01000009">
    <property type="protein sequence ID" value="NOU59639.1"/>
    <property type="molecule type" value="Genomic_DNA"/>
</dbReference>
<evidence type="ECO:0000256" key="1">
    <source>
        <dbReference type="SAM" id="SignalP"/>
    </source>
</evidence>
<dbReference type="RefSeq" id="WP_171594915.1">
    <property type="nucleotide sequence ID" value="NZ_RZNH01000009.1"/>
</dbReference>
<evidence type="ECO:0000313" key="3">
    <source>
        <dbReference type="Proteomes" id="UP000732105"/>
    </source>
</evidence>
<feature type="signal peptide" evidence="1">
    <location>
        <begin position="1"/>
        <end position="20"/>
    </location>
</feature>
<accession>A0ABX1WU51</accession>
<dbReference type="PROSITE" id="PS51257">
    <property type="entry name" value="PROKAR_LIPOPROTEIN"/>
    <property type="match status" value="1"/>
</dbReference>
<organism evidence="2 3">
    <name type="scientific">Marinifilum caeruleilacunae</name>
    <dbReference type="NCBI Taxonomy" id="2499076"/>
    <lineage>
        <taxon>Bacteria</taxon>
        <taxon>Pseudomonadati</taxon>
        <taxon>Bacteroidota</taxon>
        <taxon>Bacteroidia</taxon>
        <taxon>Marinilabiliales</taxon>
        <taxon>Marinifilaceae</taxon>
    </lineage>
</organism>
<name>A0ABX1WU51_9BACT</name>
<keyword evidence="3" id="KW-1185">Reference proteome</keyword>
<sequence length="286" mass="33085">MKSVLNKNIIVILIAFAAIACDKESDKELNDDKGFCSYLNIEEISQTIPIVNEFLSELPDSITKEQTFESLEAWLNSFSCDVNAKILYGEDLIWGEEQMSGVSISVKDNDIMRELELDFSIIDNAITYTQIAGYTYLKQDAIHVKTQYAEIDKVFEFINSLDFDIKEIQGGTYLSSMAADSDTLEYIIDNLKSKPYTTDSWVTGHLNWYNANIVIFLRLYDMKNNDYQADWKEAMNEYKLENYSSGTKHIIVFFIPEGTGEEWETNFTEYEFVDWAELSYTNYTIR</sequence>
<protein>
    <submittedName>
        <fullName evidence="2">Uncharacterized protein</fullName>
    </submittedName>
</protein>
<feature type="chain" id="PRO_5045264320" evidence="1">
    <location>
        <begin position="21"/>
        <end position="286"/>
    </location>
</feature>
<dbReference type="Proteomes" id="UP000732105">
    <property type="component" value="Unassembled WGS sequence"/>
</dbReference>
<comment type="caution">
    <text evidence="2">The sequence shown here is derived from an EMBL/GenBank/DDBJ whole genome shotgun (WGS) entry which is preliminary data.</text>
</comment>
<reference evidence="2 3" key="1">
    <citation type="submission" date="2018-12" db="EMBL/GenBank/DDBJ databases">
        <title>Marinifilum JC070 sp. nov., a marine bacterium isolated from Yongle Blue Hole in the South China Sea.</title>
        <authorList>
            <person name="Fu T."/>
        </authorList>
    </citation>
    <scope>NUCLEOTIDE SEQUENCE [LARGE SCALE GENOMIC DNA]</scope>
    <source>
        <strain evidence="2 3">JC070</strain>
    </source>
</reference>
<proteinExistence type="predicted"/>
<gene>
    <name evidence="2" type="ORF">ELS83_07390</name>
</gene>
<keyword evidence="1" id="KW-0732">Signal</keyword>
<evidence type="ECO:0000313" key="2">
    <source>
        <dbReference type="EMBL" id="NOU59639.1"/>
    </source>
</evidence>